<dbReference type="Proteomes" id="UP000282076">
    <property type="component" value="Unassembled WGS sequence"/>
</dbReference>
<proteinExistence type="predicted"/>
<dbReference type="GO" id="GO:0033958">
    <property type="term" value="F:DNA-deoxyinosine glycosylase activity"/>
    <property type="evidence" value="ECO:0007669"/>
    <property type="project" value="UniProtKB-EC"/>
</dbReference>
<evidence type="ECO:0000313" key="1">
    <source>
        <dbReference type="EMBL" id="RKP55606.1"/>
    </source>
</evidence>
<dbReference type="EC" id="3.2.2.15" evidence="1"/>
<comment type="caution">
    <text evidence="1">The sequence shown here is derived from an EMBL/GenBank/DDBJ whole genome shotgun (WGS) entry which is preliminary data.</text>
</comment>
<dbReference type="InterPro" id="IPR026353">
    <property type="entry name" value="Hypoxan-DNA_Glyclase"/>
</dbReference>
<dbReference type="NCBIfam" id="TIGR04274">
    <property type="entry name" value="hypoxanDNAglyco"/>
    <property type="match status" value="1"/>
</dbReference>
<dbReference type="InterPro" id="IPR036895">
    <property type="entry name" value="Uracil-DNA_glycosylase-like_sf"/>
</dbReference>
<dbReference type="SUPFAM" id="SSF52141">
    <property type="entry name" value="Uracil-DNA glycosylase-like"/>
    <property type="match status" value="1"/>
</dbReference>
<dbReference type="EMBL" id="RBZM01000004">
    <property type="protein sequence ID" value="RKP55606.1"/>
    <property type="molecule type" value="Genomic_DNA"/>
</dbReference>
<organism evidence="1 2">
    <name type="scientific">Cohnella endophytica</name>
    <dbReference type="NCBI Taxonomy" id="2419778"/>
    <lineage>
        <taxon>Bacteria</taxon>
        <taxon>Bacillati</taxon>
        <taxon>Bacillota</taxon>
        <taxon>Bacilli</taxon>
        <taxon>Bacillales</taxon>
        <taxon>Paenibacillaceae</taxon>
        <taxon>Cohnella</taxon>
    </lineage>
</organism>
<keyword evidence="1" id="KW-0378">Hydrolase</keyword>
<accession>A0A494Y5L2</accession>
<name>A0A494Y5L2_9BACL</name>
<gene>
    <name evidence="1" type="ORF">D7Z26_07835</name>
</gene>
<dbReference type="CDD" id="cd10032">
    <property type="entry name" value="UDG-F6_HDG"/>
    <property type="match status" value="1"/>
</dbReference>
<dbReference type="OrthoDB" id="9799921at2"/>
<protein>
    <submittedName>
        <fullName evidence="1">DNA-deoxyinosine glycosylase</fullName>
        <ecNumber evidence="1">3.2.2.15</ecNumber>
    </submittedName>
</protein>
<evidence type="ECO:0000313" key="2">
    <source>
        <dbReference type="Proteomes" id="UP000282076"/>
    </source>
</evidence>
<keyword evidence="2" id="KW-1185">Reference proteome</keyword>
<dbReference type="Gene3D" id="3.40.470.10">
    <property type="entry name" value="Uracil-DNA glycosylase-like domain"/>
    <property type="match status" value="1"/>
</dbReference>
<sequence length="149" mass="16801">MGSMPGVASLKAYQYYGNPRNYLWRIVYALYGNGKEVDAEYEDRLAFALSHGIALWDVIASCERPGSLDSDIKKAIPNDVPGLLRRFPDIRVIACNGTKSHSELLKHFGAHPEILSRKVLRMPSTSPIPTRDYRGLEDRVEAWRAIKNV</sequence>
<dbReference type="AlphaFoldDB" id="A0A494Y5L2"/>
<reference evidence="1 2" key="1">
    <citation type="submission" date="2018-10" db="EMBL/GenBank/DDBJ databases">
        <title>Cohnella sp. M2MS4P-1, whole genome shotgun sequence.</title>
        <authorList>
            <person name="Tuo L."/>
        </authorList>
    </citation>
    <scope>NUCLEOTIDE SEQUENCE [LARGE SCALE GENOMIC DNA]</scope>
    <source>
        <strain evidence="1 2">M2MS4P-1</strain>
    </source>
</reference>
<keyword evidence="1" id="KW-0326">Glycosidase</keyword>